<organism evidence="3 4">
    <name type="scientific">Nocardia nova SH22a</name>
    <dbReference type="NCBI Taxonomy" id="1415166"/>
    <lineage>
        <taxon>Bacteria</taxon>
        <taxon>Bacillati</taxon>
        <taxon>Actinomycetota</taxon>
        <taxon>Actinomycetes</taxon>
        <taxon>Mycobacteriales</taxon>
        <taxon>Nocardiaceae</taxon>
        <taxon>Nocardia</taxon>
    </lineage>
</organism>
<keyword evidence="2" id="KW-0472">Membrane</keyword>
<evidence type="ECO:0000313" key="3">
    <source>
        <dbReference type="EMBL" id="AHH21349.1"/>
    </source>
</evidence>
<gene>
    <name evidence="3" type="ORF">NONO_c65790</name>
</gene>
<evidence type="ECO:0008006" key="5">
    <source>
        <dbReference type="Google" id="ProtNLM"/>
    </source>
</evidence>
<keyword evidence="2" id="KW-1133">Transmembrane helix</keyword>
<dbReference type="Proteomes" id="UP000019150">
    <property type="component" value="Chromosome"/>
</dbReference>
<accession>W5TQE0</accession>
<sequence>MPGYIRALGVLTLLLGVAVMHTLVFSSGHATASAGAPIGSTAEFGAHPAIPPQHTHSVPAAHSATPPQHLHNVPATHPAIPPQQTHDVPAAHSAAPSPRAPNVLTAHSGTPPENLHALPAAISPSSAEAMFAETTPGAPSAFAAPIAAAPIAAASVSPALADPGCAGCMPHGGMHACVFVLVALALALGLTVIAWIGSERLSGPGRGMRVGSRRDRPPPWTVLSLAELAILRI</sequence>
<dbReference type="KEGG" id="nno:NONO_c65790"/>
<dbReference type="STRING" id="1415166.NONO_c65790"/>
<feature type="region of interest" description="Disordered" evidence="1">
    <location>
        <begin position="43"/>
        <end position="108"/>
    </location>
</feature>
<evidence type="ECO:0000256" key="2">
    <source>
        <dbReference type="SAM" id="Phobius"/>
    </source>
</evidence>
<dbReference type="HOGENOM" id="CLU_1188955_0_0_11"/>
<feature type="compositionally biased region" description="Low complexity" evidence="1">
    <location>
        <begin position="90"/>
        <end position="101"/>
    </location>
</feature>
<name>W5TQE0_9NOCA</name>
<dbReference type="EMBL" id="CP006850">
    <property type="protein sequence ID" value="AHH21349.1"/>
    <property type="molecule type" value="Genomic_DNA"/>
</dbReference>
<reference evidence="3 4" key="1">
    <citation type="journal article" date="2014" name="Appl. Environ. Microbiol.">
        <title>Insights into the Microbial Degradation of Rubber and Gutta-Percha by Analysis of the Complete Genome of Nocardia nova SH22a.</title>
        <authorList>
            <person name="Luo Q."/>
            <person name="Hiessl S."/>
            <person name="Poehlein A."/>
            <person name="Daniel R."/>
            <person name="Steinbuchel A."/>
        </authorList>
    </citation>
    <scope>NUCLEOTIDE SEQUENCE [LARGE SCALE GENOMIC DNA]</scope>
    <source>
        <strain evidence="3">SH22a</strain>
    </source>
</reference>
<keyword evidence="4" id="KW-1185">Reference proteome</keyword>
<dbReference type="AlphaFoldDB" id="W5TQE0"/>
<proteinExistence type="predicted"/>
<evidence type="ECO:0000313" key="4">
    <source>
        <dbReference type="Proteomes" id="UP000019150"/>
    </source>
</evidence>
<feature type="transmembrane region" description="Helical" evidence="2">
    <location>
        <begin position="173"/>
        <end position="196"/>
    </location>
</feature>
<dbReference type="eggNOG" id="ENOG5031UMF">
    <property type="taxonomic scope" value="Bacteria"/>
</dbReference>
<evidence type="ECO:0000256" key="1">
    <source>
        <dbReference type="SAM" id="MobiDB-lite"/>
    </source>
</evidence>
<protein>
    <recommendedName>
        <fullName evidence="5">Transmembrane protein</fullName>
    </recommendedName>
</protein>
<dbReference type="PATRIC" id="fig|1415166.3.peg.6759"/>
<keyword evidence="2" id="KW-0812">Transmembrane</keyword>